<protein>
    <submittedName>
        <fullName evidence="6">DEAD/DEAH box helicase</fullName>
    </submittedName>
</protein>
<dbReference type="InterPro" id="IPR027417">
    <property type="entry name" value="P-loop_NTPase"/>
</dbReference>
<organism evidence="6 7">
    <name type="scientific">Spiribacter onubensis</name>
    <dbReference type="NCBI Taxonomy" id="3122420"/>
    <lineage>
        <taxon>Bacteria</taxon>
        <taxon>Pseudomonadati</taxon>
        <taxon>Pseudomonadota</taxon>
        <taxon>Gammaproteobacteria</taxon>
        <taxon>Chromatiales</taxon>
        <taxon>Ectothiorhodospiraceae</taxon>
        <taxon>Spiribacter</taxon>
    </lineage>
</organism>
<dbReference type="PROSITE" id="PS51192">
    <property type="entry name" value="HELICASE_ATP_BIND_1"/>
    <property type="match status" value="1"/>
</dbReference>
<dbReference type="SMART" id="SM00487">
    <property type="entry name" value="DEXDc"/>
    <property type="match status" value="1"/>
</dbReference>
<feature type="region of interest" description="Disordered" evidence="4">
    <location>
        <begin position="691"/>
        <end position="711"/>
    </location>
</feature>
<keyword evidence="6" id="KW-0378">Hydrolase</keyword>
<dbReference type="PANTHER" id="PTHR47957:SF3">
    <property type="entry name" value="ATP-DEPENDENT HELICASE HRQ1"/>
    <property type="match status" value="1"/>
</dbReference>
<keyword evidence="2" id="KW-0067">ATP-binding</keyword>
<evidence type="ECO:0000259" key="5">
    <source>
        <dbReference type="PROSITE" id="PS51192"/>
    </source>
</evidence>
<keyword evidence="1" id="KW-0547">Nucleotide-binding</keyword>
<feature type="region of interest" description="Disordered" evidence="4">
    <location>
        <begin position="140"/>
        <end position="172"/>
    </location>
</feature>
<dbReference type="Gene3D" id="3.40.50.300">
    <property type="entry name" value="P-loop containing nucleotide triphosphate hydrolases"/>
    <property type="match status" value="2"/>
</dbReference>
<evidence type="ECO:0000313" key="6">
    <source>
        <dbReference type="EMBL" id="MEX0386025.1"/>
    </source>
</evidence>
<gene>
    <name evidence="6" type="ORF">V6X64_03315</name>
</gene>
<feature type="coiled-coil region" evidence="3">
    <location>
        <begin position="248"/>
        <end position="308"/>
    </location>
</feature>
<dbReference type="InterPro" id="IPR011545">
    <property type="entry name" value="DEAD/DEAH_box_helicase_dom"/>
</dbReference>
<dbReference type="RefSeq" id="WP_367966507.1">
    <property type="nucleotide sequence ID" value="NZ_JBAKFJ010000001.1"/>
</dbReference>
<dbReference type="InterPro" id="IPR014001">
    <property type="entry name" value="Helicase_ATP-bd"/>
</dbReference>
<comment type="caution">
    <text evidence="6">The sequence shown here is derived from an EMBL/GenBank/DDBJ whole genome shotgun (WGS) entry which is preliminary data.</text>
</comment>
<dbReference type="PANTHER" id="PTHR47957">
    <property type="entry name" value="ATP-DEPENDENT HELICASE HRQ1"/>
    <property type="match status" value="1"/>
</dbReference>
<dbReference type="SMART" id="SM00490">
    <property type="entry name" value="HELICc"/>
    <property type="match status" value="1"/>
</dbReference>
<dbReference type="SUPFAM" id="SSF52540">
    <property type="entry name" value="P-loop containing nucleoside triphosphate hydrolases"/>
    <property type="match status" value="2"/>
</dbReference>
<evidence type="ECO:0000256" key="2">
    <source>
        <dbReference type="ARBA" id="ARBA00022840"/>
    </source>
</evidence>
<dbReference type="GO" id="GO:0004386">
    <property type="term" value="F:helicase activity"/>
    <property type="evidence" value="ECO:0007669"/>
    <property type="project" value="UniProtKB-KW"/>
</dbReference>
<accession>A0ABV3S9K2</accession>
<reference evidence="6 7" key="1">
    <citation type="submission" date="2024-02" db="EMBL/GenBank/DDBJ databases">
        <title>New especies of Spiribacter isolated from saline water.</title>
        <authorList>
            <person name="Leon M.J."/>
            <person name="De La Haba R."/>
            <person name="Sanchez-Porro C."/>
            <person name="Ventosa A."/>
        </authorList>
    </citation>
    <scope>NUCLEOTIDE SEQUENCE [LARGE SCALE GENOMIC DNA]</scope>
    <source>
        <strain evidence="7">ag22IC4-227</strain>
    </source>
</reference>
<dbReference type="InterPro" id="IPR001650">
    <property type="entry name" value="Helicase_C-like"/>
</dbReference>
<feature type="region of interest" description="Disordered" evidence="4">
    <location>
        <begin position="1598"/>
        <end position="1624"/>
    </location>
</feature>
<name>A0ABV3S9K2_9GAMM</name>
<feature type="domain" description="Helicase ATP-binding" evidence="5">
    <location>
        <begin position="104"/>
        <end position="440"/>
    </location>
</feature>
<evidence type="ECO:0000256" key="1">
    <source>
        <dbReference type="ARBA" id="ARBA00022741"/>
    </source>
</evidence>
<evidence type="ECO:0000256" key="3">
    <source>
        <dbReference type="SAM" id="Coils"/>
    </source>
</evidence>
<keyword evidence="6" id="KW-0347">Helicase</keyword>
<dbReference type="Pfam" id="PF00270">
    <property type="entry name" value="DEAD"/>
    <property type="match status" value="1"/>
</dbReference>
<dbReference type="Pfam" id="PF00271">
    <property type="entry name" value="Helicase_C"/>
    <property type="match status" value="1"/>
</dbReference>
<sequence length="2085" mass="231478">MKDPIGAYENLQNGVNRYITSAFGTNSDTFEEERSELLNKAGVLFQEPYVEPIPAYKPDRLLSDLSEEDLPGLNDHGRQAFKAIAGSGLFDGSYPLYSHQQHMLKQSLEGKHSVVVTGTGSGKTEAFLLPAIANIVREATDPSGGWPAPKQKPAAWDKENPPKWHETRKDLRGESRTAAVRALVLYPMNALVEDQVSRLRQALDSDPVLEQLDTHLGGNRIRFGRYNGSTPVAGHPFNTDGKANTSKRSQLKAELTAAIAEYASMNEKLARCRDELAAAKQFGDEAGIADARQQLEDAEEAATFIRRMSPDAAEMFHRWEMQATPPDILVTNVSMLSIMLMRHADTEVNAADRADADVFEKTREWLADDREKHVFQLVIDELHLHRGSAGTEVAYLVRLLLDRLGLGPESPQLRILASSASLDAGDDSTYEFLGGFFGYTPEEARKHFHIEPGERLHVLDEEAPEFDEEMGRACLAAGQSSCIDEADAAEVIRVVDKLADDEEKSNKCLLAGFDVDGHVRARSLSEIATYWFPDLAGKDRHTATRGLFLALGADESRKRGLSLPRLRFHWMAKNVEGLWATIKAPDDDSNRRVGRLLPDRKLSLEGNRVLEVLYCECCGTQLLCGNKIPLKGSLGVESRFELTPLETQIEGLPESTVETRTDAQSYQDVGVVWLRNFENDPQVSLDELQWDHGTQRVHQERPRRGKPVDKKPAQWIPATVNPVTGLVQLGDSGDGLPCYWFHADIPEVDRHKYPAMPQRCPSCHIDYSERRGRRAPIRSFVTGLARMSHLFSKHLMALLPQRSRKLVAFSDSREAAANLSVGIEQEQWAHLLRTFINRDLKERAYGGIEPRKKEALDIVEAGEKEELSALLERASKTLSTPDLEEFKHFVRAAKDVVDDAGFAMESDFGRVEKTRNYQYGYVPVNDILAKPVNAEPLSPLWRDFVENGINPGGASIDKRNIGRARDWTAVFKEADGKLCPALREEARSEDVNSINLYLRKSAWRALAGRLLYDLEAQGIAHLAFPPGPLTTPPGGMQLEAFRETCDSVLRILTEENQLDPDPWDNPGNGWQVGQPTGSAAEGTAKQRVYGYLKSVSDTHSVPLETLREAVAKAFLDGGHATGDQWAVVRLEKLWVRVVDESKHPWECSKCGRIHWHASAGTCSRCLTRLEQCPNGRLKAGEIEEGHYYAHEARKKASSFRIHAEELTGQTQDQAQRQRHFRDIFFDDETIEDIGERHVLKNVDSIDFLSVTTTMEVGVDIGSLQAVLQANMPPERFNYQQRVGRAGRKAQAFSAAFTFCRGQTHDRIHFEHPSEMTGGTPPRPRVAVGDDQRILAERLVAKEVLRRAFRDFGVSWVSTSNEPDTHGEMGTVEDASMNIAALEGWLNGNQRVVSEVVVAIAAGTQVSCRALEEYVNTLPQKIDACVRSTELVASTLAHRLAEAGVLPMFGMPTSVRDLYFKLPGGGYGGRGIAQSLSRPSDQAIADFAPGSERTWDKRRLTPKYITGPMVHNPGMGGWRSMGSSPVGAAFVHVQCADCRHLHVERVHVAELGKYPESSDGSLWKHEWLQGPPSGVKCPNCGSPAAKPYMAISPRAYATDMDTNKPAQGGGEGRGRSGATHISSPKLSDEGYEKVLNAELKLGRQASVYRTNTNLGDYFGFVKVGSITEGSQSYRHAEGESIWQASEENSDFRVALTSQKTTDILAIRMQDEGGLKYFEDLNHGALTRRRAAWYTAATILQRAIALELDVDSMDIEIASVHALSGIGGAELYLADAHPNGAGLVDSARDNWEAILKGCLFGEGEMAQMGSAIREELIRAEKRGDEWRSPDLLLRGFRNRQVHGLLDWELGIELLATMLDQEFRPGLDTVCTGKALPVGRAGGWLKRAEDLVDVYANNWRINETSVIHGEKIHGWIEGEVLNVIVHPLWDGHDGEKNAVGDAHLAAAEMGIPKIRLIDSFNMSRRMVWVRANRDTYFVEEDVESGLSTSGSPRHESTSYHALRSDDVSKIPEEQSFDAFGKRWVKTAKRNLNQLGGSEDWLATTASGELLPVKVRFKRGMKAPRLRANNDWIDNETASSLRFIAKINE</sequence>
<keyword evidence="7" id="KW-1185">Reference proteome</keyword>
<dbReference type="Proteomes" id="UP001556653">
    <property type="component" value="Unassembled WGS sequence"/>
</dbReference>
<dbReference type="EMBL" id="JBAKFJ010000001">
    <property type="protein sequence ID" value="MEX0386025.1"/>
    <property type="molecule type" value="Genomic_DNA"/>
</dbReference>
<evidence type="ECO:0000313" key="7">
    <source>
        <dbReference type="Proteomes" id="UP001556653"/>
    </source>
</evidence>
<feature type="compositionally biased region" description="Basic and acidic residues" evidence="4">
    <location>
        <begin position="155"/>
        <end position="172"/>
    </location>
</feature>
<proteinExistence type="predicted"/>
<keyword evidence="3" id="KW-0175">Coiled coil</keyword>
<evidence type="ECO:0000256" key="4">
    <source>
        <dbReference type="SAM" id="MobiDB-lite"/>
    </source>
</evidence>